<evidence type="ECO:0000256" key="6">
    <source>
        <dbReference type="ARBA" id="ARBA00022833"/>
    </source>
</evidence>
<gene>
    <name evidence="11" type="ORF">PEVE_00028042</name>
</gene>
<evidence type="ECO:0000256" key="9">
    <source>
        <dbReference type="SAM" id="Phobius"/>
    </source>
</evidence>
<dbReference type="PROSITE" id="PS52035">
    <property type="entry name" value="PEPTIDASE_M14"/>
    <property type="match status" value="1"/>
</dbReference>
<evidence type="ECO:0000256" key="4">
    <source>
        <dbReference type="ARBA" id="ARBA00022723"/>
    </source>
</evidence>
<protein>
    <recommendedName>
        <fullName evidence="10">Peptidase M14 domain-containing protein</fullName>
    </recommendedName>
</protein>
<name>A0ABN8MCK4_9CNID</name>
<feature type="domain" description="Peptidase M14" evidence="10">
    <location>
        <begin position="39"/>
        <end position="375"/>
    </location>
</feature>
<comment type="cofactor">
    <cofactor evidence="1">
        <name>Zn(2+)</name>
        <dbReference type="ChEBI" id="CHEBI:29105"/>
    </cofactor>
</comment>
<dbReference type="Pfam" id="PF00246">
    <property type="entry name" value="Peptidase_M14"/>
    <property type="match status" value="1"/>
</dbReference>
<dbReference type="Proteomes" id="UP001159427">
    <property type="component" value="Unassembled WGS sequence"/>
</dbReference>
<keyword evidence="9" id="KW-1133">Transmembrane helix</keyword>
<comment type="similarity">
    <text evidence="2 8">Belongs to the peptidase M14 family.</text>
</comment>
<reference evidence="11 12" key="1">
    <citation type="submission" date="2022-05" db="EMBL/GenBank/DDBJ databases">
        <authorList>
            <consortium name="Genoscope - CEA"/>
            <person name="William W."/>
        </authorList>
    </citation>
    <scope>NUCLEOTIDE SEQUENCE [LARGE SCALE GENOMIC DNA]</scope>
</reference>
<dbReference type="EMBL" id="CALNXI010000388">
    <property type="protein sequence ID" value="CAH3026099.1"/>
    <property type="molecule type" value="Genomic_DNA"/>
</dbReference>
<feature type="transmembrane region" description="Helical" evidence="9">
    <location>
        <begin position="293"/>
        <end position="316"/>
    </location>
</feature>
<dbReference type="CDD" id="cd03860">
    <property type="entry name" value="M14_CP_A-B_like"/>
    <property type="match status" value="1"/>
</dbReference>
<evidence type="ECO:0000256" key="5">
    <source>
        <dbReference type="ARBA" id="ARBA00022801"/>
    </source>
</evidence>
<keyword evidence="9" id="KW-0472">Membrane</keyword>
<keyword evidence="7" id="KW-0482">Metalloprotease</keyword>
<keyword evidence="12" id="KW-1185">Reference proteome</keyword>
<evidence type="ECO:0000256" key="7">
    <source>
        <dbReference type="ARBA" id="ARBA00023049"/>
    </source>
</evidence>
<dbReference type="PROSITE" id="PS00132">
    <property type="entry name" value="CARBOXYPEPT_ZN_1"/>
    <property type="match status" value="1"/>
</dbReference>
<evidence type="ECO:0000259" key="10">
    <source>
        <dbReference type="PROSITE" id="PS52035"/>
    </source>
</evidence>
<accession>A0ABN8MCK4</accession>
<organism evidence="11 12">
    <name type="scientific">Porites evermanni</name>
    <dbReference type="NCBI Taxonomy" id="104178"/>
    <lineage>
        <taxon>Eukaryota</taxon>
        <taxon>Metazoa</taxon>
        <taxon>Cnidaria</taxon>
        <taxon>Anthozoa</taxon>
        <taxon>Hexacorallia</taxon>
        <taxon>Scleractinia</taxon>
        <taxon>Fungiina</taxon>
        <taxon>Poritidae</taxon>
        <taxon>Porites</taxon>
    </lineage>
</organism>
<keyword evidence="3" id="KW-0645">Protease</keyword>
<keyword evidence="9" id="KW-0812">Transmembrane</keyword>
<dbReference type="InterPro" id="IPR000834">
    <property type="entry name" value="Peptidase_M14"/>
</dbReference>
<sequence>IFESHGLEFSVQISDVQSVIEQQKGNHGTKQRLKSWSERYHQLDEILTLLRETADKYKRRVRLFSVGTSYEGRHLFAVEIKANQDIAKPLVFINCGIHAREWVSPATCMYVIEQLVSRYPGDDSVRKALDKVDFVILPVLNVDGYVYTWEKDRMWRKNRSRQYGSKCVGVDLNRNWGFHWGVRGASSDPCSEAFHGEEPLSEKEVQSVARFLESQRKRLVGYLDIHSYGQMLLFPWGYTKEQTKDHIEMERVAMAMANAIKSRGGYNTKYIFGQASHILCKNQKCCLRIDTHLISFLHTSLFFCTCLVNTFFYFFLTDTESGTTKDYIYGHLNVKYTFSMELRDTGKYGFLLPPRLIEPTAKEAFEGIKAMVENIKFDK</sequence>
<dbReference type="PANTHER" id="PTHR11705">
    <property type="entry name" value="PROTEASE FAMILY M14 CARBOXYPEPTIDASE A,B"/>
    <property type="match status" value="1"/>
</dbReference>
<comment type="caution">
    <text evidence="11">The sequence shown here is derived from an EMBL/GenBank/DDBJ whole genome shotgun (WGS) entry which is preliminary data.</text>
</comment>
<evidence type="ECO:0000313" key="12">
    <source>
        <dbReference type="Proteomes" id="UP001159427"/>
    </source>
</evidence>
<dbReference type="PRINTS" id="PR00765">
    <property type="entry name" value="CRBOXYPTASEA"/>
</dbReference>
<keyword evidence="6" id="KW-0862">Zinc</keyword>
<evidence type="ECO:0000256" key="3">
    <source>
        <dbReference type="ARBA" id="ARBA00022670"/>
    </source>
</evidence>
<evidence type="ECO:0000256" key="8">
    <source>
        <dbReference type="PROSITE-ProRule" id="PRU01379"/>
    </source>
</evidence>
<dbReference type="Gene3D" id="3.40.630.10">
    <property type="entry name" value="Zn peptidases"/>
    <property type="match status" value="1"/>
</dbReference>
<proteinExistence type="inferred from homology"/>
<dbReference type="PANTHER" id="PTHR11705:SF143">
    <property type="entry name" value="SLL0236 PROTEIN"/>
    <property type="match status" value="1"/>
</dbReference>
<evidence type="ECO:0000256" key="1">
    <source>
        <dbReference type="ARBA" id="ARBA00001947"/>
    </source>
</evidence>
<evidence type="ECO:0000256" key="2">
    <source>
        <dbReference type="ARBA" id="ARBA00005988"/>
    </source>
</evidence>
<keyword evidence="4" id="KW-0479">Metal-binding</keyword>
<feature type="non-terminal residue" evidence="11">
    <location>
        <position position="1"/>
    </location>
</feature>
<dbReference type="SUPFAM" id="SSF53187">
    <property type="entry name" value="Zn-dependent exopeptidases"/>
    <property type="match status" value="1"/>
</dbReference>
<dbReference type="InterPro" id="IPR057246">
    <property type="entry name" value="CARBOXYPEPT_ZN_1"/>
</dbReference>
<keyword evidence="5" id="KW-0378">Hydrolase</keyword>
<evidence type="ECO:0000313" key="11">
    <source>
        <dbReference type="EMBL" id="CAH3026099.1"/>
    </source>
</evidence>
<dbReference type="SMART" id="SM00631">
    <property type="entry name" value="Zn_pept"/>
    <property type="match status" value="1"/>
</dbReference>
<feature type="active site" description="Proton donor/acceptor" evidence="8">
    <location>
        <position position="341"/>
    </location>
</feature>